<dbReference type="PROSITE" id="PS51257">
    <property type="entry name" value="PROKAR_LIPOPROTEIN"/>
    <property type="match status" value="1"/>
</dbReference>
<sequence length="207" mass="21673">MNAQYRRQAAVVSIAIAAAVSAGCSSSQPGEATPSPGSAAPASARPTLTAAHLQPPSQDNKYAKSSGRSAVVVDPCTWIDDASIQATGFDPSSRRRGKDMVAEYTFLSCNFKRGDDEVLALESSNVSLDEVRAKYAGRTEDLVVNGRPAVKSSKGDPDGCSVDLQTAVGYLGITVRTHTAGRVKGMQPCDNIIEIATTLEPTIGKDN</sequence>
<reference evidence="3 4" key="1">
    <citation type="submission" date="2019-07" db="EMBL/GenBank/DDBJ databases">
        <title>Genomic Encyclopedia of Type Strains, Phase IV (KMG-IV): sequencing the most valuable type-strain genomes for metagenomic binning, comparative biology and taxonomic classification.</title>
        <authorList>
            <person name="Goeker M."/>
        </authorList>
    </citation>
    <scope>NUCLEOTIDE SEQUENCE [LARGE SCALE GENOMIC DNA]</scope>
    <source>
        <strain evidence="3 4">DSM 44831</strain>
    </source>
</reference>
<dbReference type="EMBL" id="VMSD01000006">
    <property type="protein sequence ID" value="KAF0846012.1"/>
    <property type="molecule type" value="Genomic_DNA"/>
</dbReference>
<keyword evidence="4" id="KW-1185">Reference proteome</keyword>
<dbReference type="Proteomes" id="UP000798951">
    <property type="component" value="Unassembled WGS sequence"/>
</dbReference>
<protein>
    <submittedName>
        <fullName evidence="3">Uncharacterized protein DUF3558</fullName>
    </submittedName>
</protein>
<dbReference type="Pfam" id="PF12079">
    <property type="entry name" value="DUF3558"/>
    <property type="match status" value="1"/>
</dbReference>
<feature type="signal peptide" evidence="2">
    <location>
        <begin position="1"/>
        <end position="22"/>
    </location>
</feature>
<dbReference type="RefSeq" id="WP_159372890.1">
    <property type="nucleotide sequence ID" value="NZ_VMSD01000006.1"/>
</dbReference>
<proteinExistence type="predicted"/>
<evidence type="ECO:0000313" key="3">
    <source>
        <dbReference type="EMBL" id="KAF0846012.1"/>
    </source>
</evidence>
<gene>
    <name evidence="3" type="ORF">FNL39_106407</name>
</gene>
<organism evidence="3 4">
    <name type="scientific">Nocardia caishijiensis</name>
    <dbReference type="NCBI Taxonomy" id="184756"/>
    <lineage>
        <taxon>Bacteria</taxon>
        <taxon>Bacillati</taxon>
        <taxon>Actinomycetota</taxon>
        <taxon>Actinomycetes</taxon>
        <taxon>Mycobacteriales</taxon>
        <taxon>Nocardiaceae</taxon>
        <taxon>Nocardia</taxon>
    </lineage>
</organism>
<evidence type="ECO:0000256" key="1">
    <source>
        <dbReference type="SAM" id="MobiDB-lite"/>
    </source>
</evidence>
<feature type="chain" id="PRO_5045198742" evidence="2">
    <location>
        <begin position="23"/>
        <end position="207"/>
    </location>
</feature>
<feature type="compositionally biased region" description="Low complexity" evidence="1">
    <location>
        <begin position="29"/>
        <end position="46"/>
    </location>
</feature>
<feature type="region of interest" description="Disordered" evidence="1">
    <location>
        <begin position="25"/>
        <end position="46"/>
    </location>
</feature>
<accession>A0ABQ6YJP5</accession>
<name>A0ABQ6YJP5_9NOCA</name>
<keyword evidence="2" id="KW-0732">Signal</keyword>
<dbReference type="InterPro" id="IPR024520">
    <property type="entry name" value="DUF3558"/>
</dbReference>
<comment type="caution">
    <text evidence="3">The sequence shown here is derived from an EMBL/GenBank/DDBJ whole genome shotgun (WGS) entry which is preliminary data.</text>
</comment>
<evidence type="ECO:0000256" key="2">
    <source>
        <dbReference type="SAM" id="SignalP"/>
    </source>
</evidence>
<evidence type="ECO:0000313" key="4">
    <source>
        <dbReference type="Proteomes" id="UP000798951"/>
    </source>
</evidence>